<dbReference type="EMBL" id="OU503047">
    <property type="protein sequence ID" value="CAI9773112.1"/>
    <property type="molecule type" value="Genomic_DNA"/>
</dbReference>
<reference evidence="2" key="1">
    <citation type="submission" date="2023-05" db="EMBL/GenBank/DDBJ databases">
        <authorList>
            <person name="Huff M."/>
        </authorList>
    </citation>
    <scope>NUCLEOTIDE SEQUENCE</scope>
</reference>
<keyword evidence="3" id="KW-1185">Reference proteome</keyword>
<evidence type="ECO:0000256" key="1">
    <source>
        <dbReference type="SAM" id="MobiDB-lite"/>
    </source>
</evidence>
<accession>A0AAD2DZ40</accession>
<feature type="region of interest" description="Disordered" evidence="1">
    <location>
        <begin position="110"/>
        <end position="136"/>
    </location>
</feature>
<organism evidence="2 3">
    <name type="scientific">Fraxinus pennsylvanica</name>
    <dbReference type="NCBI Taxonomy" id="56036"/>
    <lineage>
        <taxon>Eukaryota</taxon>
        <taxon>Viridiplantae</taxon>
        <taxon>Streptophyta</taxon>
        <taxon>Embryophyta</taxon>
        <taxon>Tracheophyta</taxon>
        <taxon>Spermatophyta</taxon>
        <taxon>Magnoliopsida</taxon>
        <taxon>eudicotyledons</taxon>
        <taxon>Gunneridae</taxon>
        <taxon>Pentapetalae</taxon>
        <taxon>asterids</taxon>
        <taxon>lamiids</taxon>
        <taxon>Lamiales</taxon>
        <taxon>Oleaceae</taxon>
        <taxon>Oleeae</taxon>
        <taxon>Fraxinus</taxon>
    </lineage>
</organism>
<gene>
    <name evidence="2" type="ORF">FPE_LOCUS20542</name>
</gene>
<dbReference type="AlphaFoldDB" id="A0AAD2DZ40"/>
<dbReference type="Proteomes" id="UP000834106">
    <property type="component" value="Chromosome 12"/>
</dbReference>
<name>A0AAD2DZ40_9LAMI</name>
<protein>
    <submittedName>
        <fullName evidence="2">Uncharacterized protein</fullName>
    </submittedName>
</protein>
<evidence type="ECO:0000313" key="3">
    <source>
        <dbReference type="Proteomes" id="UP000834106"/>
    </source>
</evidence>
<evidence type="ECO:0000313" key="2">
    <source>
        <dbReference type="EMBL" id="CAI9773112.1"/>
    </source>
</evidence>
<proteinExistence type="predicted"/>
<sequence>MARNVERESTEGSDKGPLLKANMSSFKLASIAIEKEVKPTKCMEWSLRGRRRKSKMTGRKVTSLVNKFNKKNTKTSCACQRTLCSTVAEYLYLAIVGNGKNVVSIQITSHSSDERNGSSLNHENDVMGEQYKRGAA</sequence>